<dbReference type="Proteomes" id="UP001156389">
    <property type="component" value="Unassembled WGS sequence"/>
</dbReference>
<keyword evidence="2" id="KW-0812">Transmembrane</keyword>
<feature type="transmembrane region" description="Helical" evidence="2">
    <location>
        <begin position="50"/>
        <end position="70"/>
    </location>
</feature>
<name>A0ABT2JNF2_9ACTN</name>
<sequence>MHARTAVPGLRHRRHRPDQRHQPRSAQPTQPTQQAQQAYRAQQAHPRHRTAFWTLSLLIGVAFGMYAWFLSRAEDFTAKATVTGLVSGAAALLICLAIGKWQFALGHEPRALAYGAALGAGTGYLYSLSGGSPLTSVVLGLVLGSGMGAAAFYFFHTHED</sequence>
<dbReference type="EMBL" id="JAJAGO010000002">
    <property type="protein sequence ID" value="MCT2589402.1"/>
    <property type="molecule type" value="Genomic_DNA"/>
</dbReference>
<evidence type="ECO:0000256" key="1">
    <source>
        <dbReference type="SAM" id="MobiDB-lite"/>
    </source>
</evidence>
<evidence type="ECO:0000256" key="2">
    <source>
        <dbReference type="SAM" id="Phobius"/>
    </source>
</evidence>
<comment type="caution">
    <text evidence="3">The sequence shown here is derived from an EMBL/GenBank/DDBJ whole genome shotgun (WGS) entry which is preliminary data.</text>
</comment>
<evidence type="ECO:0000313" key="4">
    <source>
        <dbReference type="Proteomes" id="UP001156389"/>
    </source>
</evidence>
<proteinExistence type="predicted"/>
<accession>A0ABT2JNF2</accession>
<feature type="transmembrane region" description="Helical" evidence="2">
    <location>
        <begin position="134"/>
        <end position="155"/>
    </location>
</feature>
<feature type="transmembrane region" description="Helical" evidence="2">
    <location>
        <begin position="76"/>
        <end position="99"/>
    </location>
</feature>
<feature type="transmembrane region" description="Helical" evidence="2">
    <location>
        <begin position="111"/>
        <end position="128"/>
    </location>
</feature>
<protein>
    <recommendedName>
        <fullName evidence="5">Integral membrane protein</fullName>
    </recommendedName>
</protein>
<evidence type="ECO:0008006" key="5">
    <source>
        <dbReference type="Google" id="ProtNLM"/>
    </source>
</evidence>
<keyword evidence="4" id="KW-1185">Reference proteome</keyword>
<keyword evidence="2" id="KW-0472">Membrane</keyword>
<dbReference type="SUPFAM" id="SSF103473">
    <property type="entry name" value="MFS general substrate transporter"/>
    <property type="match status" value="1"/>
</dbReference>
<evidence type="ECO:0000313" key="3">
    <source>
        <dbReference type="EMBL" id="MCT2589402.1"/>
    </source>
</evidence>
<dbReference type="InterPro" id="IPR036259">
    <property type="entry name" value="MFS_trans_sf"/>
</dbReference>
<feature type="compositionally biased region" description="Low complexity" evidence="1">
    <location>
        <begin position="24"/>
        <end position="33"/>
    </location>
</feature>
<reference evidence="3 4" key="1">
    <citation type="submission" date="2021-10" db="EMBL/GenBank/DDBJ databases">
        <title>Streptomyces gossypii sp. nov., isolated from soil collected from cotton field.</title>
        <authorList>
            <person name="Ge X."/>
            <person name="Chen X."/>
            <person name="Liu W."/>
        </authorList>
    </citation>
    <scope>NUCLEOTIDE SEQUENCE [LARGE SCALE GENOMIC DNA]</scope>
    <source>
        <strain evidence="3 4">N2-109</strain>
    </source>
</reference>
<feature type="region of interest" description="Disordered" evidence="1">
    <location>
        <begin position="1"/>
        <end position="33"/>
    </location>
</feature>
<dbReference type="RefSeq" id="WP_260216375.1">
    <property type="nucleotide sequence ID" value="NZ_JAJAGO010000002.1"/>
</dbReference>
<gene>
    <name evidence="3" type="ORF">LHJ74_05565</name>
</gene>
<organism evidence="3 4">
    <name type="scientific">Streptomyces gossypii</name>
    <dbReference type="NCBI Taxonomy" id="2883101"/>
    <lineage>
        <taxon>Bacteria</taxon>
        <taxon>Bacillati</taxon>
        <taxon>Actinomycetota</taxon>
        <taxon>Actinomycetes</taxon>
        <taxon>Kitasatosporales</taxon>
        <taxon>Streptomycetaceae</taxon>
        <taxon>Streptomyces</taxon>
    </lineage>
</organism>
<keyword evidence="2" id="KW-1133">Transmembrane helix</keyword>